<reference evidence="2 3" key="1">
    <citation type="journal article" date="2006" name="Proc. Natl. Acad. Sci. U.S.A.">
        <title>Complete nucleotide sequence of the chlorarachniophyte nucleomorph: nature's smallest nucleus.</title>
        <authorList>
            <person name="Gilson P.R."/>
            <person name="Su V."/>
            <person name="Slamovits C.H."/>
            <person name="Reith M.E."/>
            <person name="Keeling P.J."/>
            <person name="McFadden G.I."/>
        </authorList>
    </citation>
    <scope>NUCLEOTIDE SEQUENCE [LARGE SCALE GENOMIC DNA]</scope>
    <source>
        <strain evidence="3">CCMP621</strain>
    </source>
</reference>
<feature type="domain" description="Plectin/eS10 N-terminal" evidence="1">
    <location>
        <begin position="4"/>
        <end position="82"/>
    </location>
</feature>
<organism evidence="2 3">
    <name type="scientific">Bigelowiella natans</name>
    <name type="common">Pedinomonas minutissima</name>
    <name type="synonym">Chlorarachnion sp. (strain CCMP621)</name>
    <dbReference type="NCBI Taxonomy" id="227086"/>
    <lineage>
        <taxon>Eukaryota</taxon>
        <taxon>Sar</taxon>
        <taxon>Rhizaria</taxon>
        <taxon>Cercozoa</taxon>
        <taxon>Chlorarachniophyceae</taxon>
        <taxon>Bigelowiella</taxon>
    </lineage>
</organism>
<dbReference type="GeneID" id="5788284"/>
<evidence type="ECO:0000259" key="1">
    <source>
        <dbReference type="Pfam" id="PF03501"/>
    </source>
</evidence>
<dbReference type="GO" id="GO:0005840">
    <property type="term" value="C:ribosome"/>
    <property type="evidence" value="ECO:0007669"/>
    <property type="project" value="UniProtKB-KW"/>
</dbReference>
<accession>Q3LVY9</accession>
<protein>
    <submittedName>
        <fullName evidence="2">Ribosomal protein S10</fullName>
    </submittedName>
</protein>
<dbReference type="Pfam" id="PF03501">
    <property type="entry name" value="S10_plectin"/>
    <property type="match status" value="1"/>
</dbReference>
<geneLocation type="nucleomorph" evidence="2"/>
<dbReference type="EMBL" id="DQ158858">
    <property type="protein sequence ID" value="ABA27377.1"/>
    <property type="molecule type" value="Genomic_DNA"/>
</dbReference>
<evidence type="ECO:0000313" key="2">
    <source>
        <dbReference type="EMBL" id="ABA27377.1"/>
    </source>
</evidence>
<dbReference type="Proteomes" id="UP000243425">
    <property type="component" value="Nucleomorph 3"/>
</dbReference>
<proteinExistence type="predicted"/>
<sequence length="84" mass="10216">MLVSKFKLIKIYEKILNDGIIIIPKNFNRTYQFCNSFYAFHLKKVLISLHSRKFMNEILLGSNYYWTLTKKGERFLRNYFNLII</sequence>
<gene>
    <name evidence="2" type="primary">rps10</name>
</gene>
<dbReference type="AlphaFoldDB" id="Q3LVY9"/>
<keyword evidence="2" id="KW-0687">Ribonucleoprotein</keyword>
<keyword evidence="2" id="KW-0689">Ribosomal protein</keyword>
<dbReference type="RefSeq" id="XP_001712989.1">
    <property type="nucleotide sequence ID" value="XM_001712937.1"/>
</dbReference>
<keyword evidence="2" id="KW-0542">Nucleomorph</keyword>
<name>Q3LVY9_BIGNA</name>
<dbReference type="Gene3D" id="1.10.10.10">
    <property type="entry name" value="Winged helix-like DNA-binding domain superfamily/Winged helix DNA-binding domain"/>
    <property type="match status" value="1"/>
</dbReference>
<evidence type="ECO:0000313" key="3">
    <source>
        <dbReference type="Proteomes" id="UP000243425"/>
    </source>
</evidence>
<dbReference type="InterPro" id="IPR005326">
    <property type="entry name" value="Plectin_eS10_N"/>
</dbReference>
<dbReference type="InterPro" id="IPR036388">
    <property type="entry name" value="WH-like_DNA-bd_sf"/>
</dbReference>